<keyword evidence="3" id="KW-0328">Glycosyltransferase</keyword>
<evidence type="ECO:0000256" key="1">
    <source>
        <dbReference type="ARBA" id="ARBA00006739"/>
    </source>
</evidence>
<evidence type="ECO:0000256" key="3">
    <source>
        <dbReference type="ARBA" id="ARBA00022676"/>
    </source>
</evidence>
<dbReference type="eggNOG" id="COG1216">
    <property type="taxonomic scope" value="Bacteria"/>
</dbReference>
<proteinExistence type="inferred from homology"/>
<evidence type="ECO:0000313" key="7">
    <source>
        <dbReference type="Proteomes" id="UP000000686"/>
    </source>
</evidence>
<evidence type="ECO:0000256" key="2">
    <source>
        <dbReference type="ARBA" id="ARBA00022519"/>
    </source>
</evidence>
<dbReference type="OrthoDB" id="9771846at2"/>
<dbReference type="STRING" id="743720.Psefu_3785"/>
<evidence type="ECO:0000313" key="6">
    <source>
        <dbReference type="EMBL" id="AEF23742.1"/>
    </source>
</evidence>
<dbReference type="InterPro" id="IPR029044">
    <property type="entry name" value="Nucleotide-diphossugar_trans"/>
</dbReference>
<keyword evidence="2" id="KW-0997">Cell inner membrane</keyword>
<dbReference type="Gene3D" id="3.90.550.10">
    <property type="entry name" value="Spore Coat Polysaccharide Biosynthesis Protein SpsA, Chain A"/>
    <property type="match status" value="1"/>
</dbReference>
<dbReference type="Proteomes" id="UP000000686">
    <property type="component" value="Chromosome"/>
</dbReference>
<gene>
    <name evidence="6" type="ordered locus">Psefu_3785</name>
</gene>
<dbReference type="PANTHER" id="PTHR43179:SF12">
    <property type="entry name" value="GALACTOFURANOSYLTRANSFERASE GLFT2"/>
    <property type="match status" value="1"/>
</dbReference>
<evidence type="ECO:0000256" key="4">
    <source>
        <dbReference type="ARBA" id="ARBA00022679"/>
    </source>
</evidence>
<name>F6AGH1_PSEF1</name>
<dbReference type="EMBL" id="CP002727">
    <property type="protein sequence ID" value="AEF23742.1"/>
    <property type="molecule type" value="Genomic_DNA"/>
</dbReference>
<dbReference type="AlphaFoldDB" id="F6AGH1"/>
<dbReference type="GO" id="GO:0016757">
    <property type="term" value="F:glycosyltransferase activity"/>
    <property type="evidence" value="ECO:0007669"/>
    <property type="project" value="UniProtKB-KW"/>
</dbReference>
<dbReference type="KEGG" id="pfv:Psefu_3785"/>
<feature type="domain" description="Glycosyltransferase 2-like" evidence="5">
    <location>
        <begin position="22"/>
        <end position="133"/>
    </location>
</feature>
<sequence>MKANTNTPITGLVLHFRTPEKTLACLRSLQREGIRKVIVVDNSEDDGQSITAMQGDLDALHNTGFDTEVLNPRRNLGFAAGVNMGLAHIAASQASHVLLINSDAQLTPSALRHMRRALQTAAIVAPRIAQGNEAHTSPFAYYDRLLGLITRKPYVMPLRHASGCCILVHVDQAHVPLLDQDFFFYGEDVMLGFTTEQSNIAKQECPQARASHATSTSARNGSLFYEYHMNRAHWLLAKKLARNHLELCAFIAGRCMMLPLRALIRSLRFRSLVAWKGLIMATFDVLRGRCRSLTPPAITTNPHHQLTPQ</sequence>
<dbReference type="HOGENOM" id="CLU_899789_0_0_6"/>
<organism evidence="6 7">
    <name type="scientific">Pseudomonas fulva (strain 12-X)</name>
    <dbReference type="NCBI Taxonomy" id="743720"/>
    <lineage>
        <taxon>Bacteria</taxon>
        <taxon>Pseudomonadati</taxon>
        <taxon>Pseudomonadota</taxon>
        <taxon>Gammaproteobacteria</taxon>
        <taxon>Pseudomonadales</taxon>
        <taxon>Pseudomonadaceae</taxon>
        <taxon>Pseudomonas</taxon>
    </lineage>
</organism>
<keyword evidence="4 6" id="KW-0808">Transferase</keyword>
<keyword evidence="7" id="KW-1185">Reference proteome</keyword>
<comment type="similarity">
    <text evidence="1">Belongs to the glycosyltransferase 2 family.</text>
</comment>
<evidence type="ECO:0000259" key="5">
    <source>
        <dbReference type="Pfam" id="PF00535"/>
    </source>
</evidence>
<reference evidence="6 7" key="1">
    <citation type="submission" date="2011-04" db="EMBL/GenBank/DDBJ databases">
        <title>Complete sequence of Pseudomonas fulva 12-X.</title>
        <authorList>
            <consortium name="US DOE Joint Genome Institute"/>
            <person name="Lucas S."/>
            <person name="Han J."/>
            <person name="Lapidus A."/>
            <person name="Cheng J.-F."/>
            <person name="Goodwin L."/>
            <person name="Pitluck S."/>
            <person name="Peters L."/>
            <person name="Mikhailova N."/>
            <person name="Pagani I."/>
            <person name="Davenport K."/>
            <person name="Han C."/>
            <person name="Tapia R."/>
            <person name="Land M."/>
            <person name="Hauser L."/>
            <person name="Kyrpides N."/>
            <person name="Ivanova N."/>
            <person name="Pagani I."/>
            <person name="Lcollab F.I."/>
            <person name="Woyke T."/>
        </authorList>
    </citation>
    <scope>NUCLEOTIDE SEQUENCE [LARGE SCALE GENOMIC DNA]</scope>
    <source>
        <strain evidence="7">12-X</strain>
    </source>
</reference>
<dbReference type="SUPFAM" id="SSF53448">
    <property type="entry name" value="Nucleotide-diphospho-sugar transferases"/>
    <property type="match status" value="1"/>
</dbReference>
<accession>F6AGH1</accession>
<dbReference type="RefSeq" id="WP_013792865.1">
    <property type="nucleotide sequence ID" value="NC_015556.1"/>
</dbReference>
<dbReference type="Pfam" id="PF00535">
    <property type="entry name" value="Glycos_transf_2"/>
    <property type="match status" value="1"/>
</dbReference>
<dbReference type="InterPro" id="IPR001173">
    <property type="entry name" value="Glyco_trans_2-like"/>
</dbReference>
<keyword evidence="2" id="KW-1003">Cell membrane</keyword>
<protein>
    <submittedName>
        <fullName evidence="6">Glycosyl transferase family 2</fullName>
    </submittedName>
</protein>
<dbReference type="PANTHER" id="PTHR43179">
    <property type="entry name" value="RHAMNOSYLTRANSFERASE WBBL"/>
    <property type="match status" value="1"/>
</dbReference>
<keyword evidence="2" id="KW-0472">Membrane</keyword>